<evidence type="ECO:0000259" key="2">
    <source>
        <dbReference type="PROSITE" id="PS51005"/>
    </source>
</evidence>
<accession>A0A8J5L865</accession>
<dbReference type="PROSITE" id="PS51005">
    <property type="entry name" value="NAC"/>
    <property type="match status" value="1"/>
</dbReference>
<dbReference type="EMBL" id="JACMSC010000008">
    <property type="protein sequence ID" value="KAG6509414.1"/>
    <property type="molecule type" value="Genomic_DNA"/>
</dbReference>
<feature type="compositionally biased region" description="Acidic residues" evidence="1">
    <location>
        <begin position="204"/>
        <end position="216"/>
    </location>
</feature>
<dbReference type="GO" id="GO:0006355">
    <property type="term" value="P:regulation of DNA-templated transcription"/>
    <property type="evidence" value="ECO:0007669"/>
    <property type="project" value="InterPro"/>
</dbReference>
<gene>
    <name evidence="3" type="ORF">ZIOFF_027403</name>
</gene>
<dbReference type="OrthoDB" id="603688at2759"/>
<dbReference type="PANTHER" id="PTHR31719:SF130">
    <property type="entry name" value="NAC DOMAIN-CONTAINING PROTEIN 18"/>
    <property type="match status" value="1"/>
</dbReference>
<dbReference type="PANTHER" id="PTHR31719">
    <property type="entry name" value="NAC TRANSCRIPTION FACTOR 56"/>
    <property type="match status" value="1"/>
</dbReference>
<dbReference type="AlphaFoldDB" id="A0A8J5L865"/>
<dbReference type="InterPro" id="IPR003441">
    <property type="entry name" value="NAC-dom"/>
</dbReference>
<name>A0A8J5L865_ZINOF</name>
<dbReference type="GO" id="GO:0003677">
    <property type="term" value="F:DNA binding"/>
    <property type="evidence" value="ECO:0007669"/>
    <property type="project" value="InterPro"/>
</dbReference>
<proteinExistence type="predicted"/>
<dbReference type="Pfam" id="PF02365">
    <property type="entry name" value="NAM"/>
    <property type="match status" value="1"/>
</dbReference>
<evidence type="ECO:0000256" key="1">
    <source>
        <dbReference type="SAM" id="MobiDB-lite"/>
    </source>
</evidence>
<reference evidence="3 4" key="1">
    <citation type="submission" date="2020-08" db="EMBL/GenBank/DDBJ databases">
        <title>Plant Genome Project.</title>
        <authorList>
            <person name="Zhang R.-G."/>
        </authorList>
    </citation>
    <scope>NUCLEOTIDE SEQUENCE [LARGE SCALE GENOMIC DNA]</scope>
    <source>
        <tissue evidence="3">Rhizome</tissue>
    </source>
</reference>
<evidence type="ECO:0000313" key="3">
    <source>
        <dbReference type="EMBL" id="KAG6509414.1"/>
    </source>
</evidence>
<protein>
    <recommendedName>
        <fullName evidence="2">NAC domain-containing protein</fullName>
    </recommendedName>
</protein>
<evidence type="ECO:0000313" key="4">
    <source>
        <dbReference type="Proteomes" id="UP000734854"/>
    </source>
</evidence>
<comment type="caution">
    <text evidence="3">The sequence shown here is derived from an EMBL/GenBank/DDBJ whole genome shotgun (WGS) entry which is preliminary data.</text>
</comment>
<feature type="region of interest" description="Disordered" evidence="1">
    <location>
        <begin position="187"/>
        <end position="228"/>
    </location>
</feature>
<sequence length="228" mass="25804">METKRPISFIRNGIVRLPPGFRFHPTDEELVVQYLKRKAFSCSLPAAVIPEINLCNFDPWDLPGEGEGERYFFNLVDRSAFHRSIRATGSGYWKAAGKPKPVVATASRELVGVKRVLVFHKGKPLRGSATDWVMHEYCLPSNLAQRSNSIRCFVEQSKDWVVCRIFERRTDGVAENRRRRKRRFGNGRVELDPSCSSSSSCVTDLEEEEEGEEGDEGSSKAIDSPDHV</sequence>
<organism evidence="3 4">
    <name type="scientific">Zingiber officinale</name>
    <name type="common">Ginger</name>
    <name type="synonym">Amomum zingiber</name>
    <dbReference type="NCBI Taxonomy" id="94328"/>
    <lineage>
        <taxon>Eukaryota</taxon>
        <taxon>Viridiplantae</taxon>
        <taxon>Streptophyta</taxon>
        <taxon>Embryophyta</taxon>
        <taxon>Tracheophyta</taxon>
        <taxon>Spermatophyta</taxon>
        <taxon>Magnoliopsida</taxon>
        <taxon>Liliopsida</taxon>
        <taxon>Zingiberales</taxon>
        <taxon>Zingiberaceae</taxon>
        <taxon>Zingiber</taxon>
    </lineage>
</organism>
<keyword evidence="4" id="KW-1185">Reference proteome</keyword>
<feature type="domain" description="NAC" evidence="2">
    <location>
        <begin position="17"/>
        <end position="168"/>
    </location>
</feature>
<dbReference type="Proteomes" id="UP000734854">
    <property type="component" value="Unassembled WGS sequence"/>
</dbReference>